<proteinExistence type="predicted"/>
<dbReference type="EMBL" id="NDYN01000010">
    <property type="protein sequence ID" value="OUT06844.1"/>
    <property type="molecule type" value="Genomic_DNA"/>
</dbReference>
<evidence type="ECO:0008006" key="4">
    <source>
        <dbReference type="Google" id="ProtNLM"/>
    </source>
</evidence>
<accession>A0A1Y5MTL5</accession>
<organism evidence="2 3">
    <name type="scientific">Campylobacter concisus</name>
    <dbReference type="NCBI Taxonomy" id="199"/>
    <lineage>
        <taxon>Bacteria</taxon>
        <taxon>Pseudomonadati</taxon>
        <taxon>Campylobacterota</taxon>
        <taxon>Epsilonproteobacteria</taxon>
        <taxon>Campylobacterales</taxon>
        <taxon>Campylobacteraceae</taxon>
        <taxon>Campylobacter</taxon>
    </lineage>
</organism>
<dbReference type="RefSeq" id="WP_087582489.1">
    <property type="nucleotide sequence ID" value="NZ_NDYN01000001.1"/>
</dbReference>
<evidence type="ECO:0000313" key="2">
    <source>
        <dbReference type="EMBL" id="OUT08992.1"/>
    </source>
</evidence>
<dbReference type="InterPro" id="IPR036397">
    <property type="entry name" value="RNaseH_sf"/>
</dbReference>
<name>A0A1Y5MTL5_9BACT</name>
<dbReference type="Proteomes" id="UP000196317">
    <property type="component" value="Unassembled WGS sequence"/>
</dbReference>
<dbReference type="InterPro" id="IPR012337">
    <property type="entry name" value="RNaseH-like_sf"/>
</dbReference>
<reference evidence="2 3" key="1">
    <citation type="submission" date="2017-04" db="EMBL/GenBank/DDBJ databases">
        <title>Complete genome of Campylobacter concisus ATCC 33237T and draft genomes for an additional eight well characterized C. concisus strains.</title>
        <authorList>
            <person name="Cornelius A.J."/>
            <person name="Miller W.G."/>
            <person name="Lastovica A.J."/>
            <person name="On S.L."/>
            <person name="French N.P."/>
            <person name="Vandenberg O."/>
            <person name="Biggs P.J."/>
        </authorList>
    </citation>
    <scope>NUCLEOTIDE SEQUENCE [LARGE SCALE GENOMIC DNA]</scope>
    <source>
        <strain evidence="2 3">CCUG 19995</strain>
    </source>
</reference>
<sequence>MYAAIDPGSNGALVIETSPLTFIDFKSQNLQGYIHALKSNKVDLCIVEKVHSMPKQGVSSTFSFGQRLGEIEGVLQALEIPYIMVSPQVWQKAIGIPAKADKKTIANTLIKLYPNASIYGAKGGLLDGRSDALGLLHYAHTKYKEE</sequence>
<evidence type="ECO:0000313" key="1">
    <source>
        <dbReference type="EMBL" id="OUT06844.1"/>
    </source>
</evidence>
<dbReference type="AlphaFoldDB" id="A0A1Y5MTL5"/>
<comment type="caution">
    <text evidence="2">The sequence shown here is derived from an EMBL/GenBank/DDBJ whole genome shotgun (WGS) entry which is preliminary data.</text>
</comment>
<evidence type="ECO:0000313" key="3">
    <source>
        <dbReference type="Proteomes" id="UP000196317"/>
    </source>
</evidence>
<dbReference type="CDD" id="cd22992">
    <property type="entry name" value="MOC1"/>
    <property type="match status" value="1"/>
</dbReference>
<gene>
    <name evidence="2" type="ORF">B9N65_01225</name>
    <name evidence="1" type="ORF">B9N65_09700</name>
</gene>
<dbReference type="SUPFAM" id="SSF53098">
    <property type="entry name" value="Ribonuclease H-like"/>
    <property type="match status" value="1"/>
</dbReference>
<dbReference type="GO" id="GO:0003676">
    <property type="term" value="F:nucleic acid binding"/>
    <property type="evidence" value="ECO:0007669"/>
    <property type="project" value="InterPro"/>
</dbReference>
<dbReference type="EMBL" id="NDYN01000001">
    <property type="protein sequence ID" value="OUT08992.1"/>
    <property type="molecule type" value="Genomic_DNA"/>
</dbReference>
<dbReference type="Gene3D" id="3.30.420.10">
    <property type="entry name" value="Ribonuclease H-like superfamily/Ribonuclease H"/>
    <property type="match status" value="1"/>
</dbReference>
<protein>
    <recommendedName>
        <fullName evidence="4">Holliday junction resolvase RuvC</fullName>
    </recommendedName>
</protein>